<organism evidence="1 2">
    <name type="scientific">Tanacetum coccineum</name>
    <dbReference type="NCBI Taxonomy" id="301880"/>
    <lineage>
        <taxon>Eukaryota</taxon>
        <taxon>Viridiplantae</taxon>
        <taxon>Streptophyta</taxon>
        <taxon>Embryophyta</taxon>
        <taxon>Tracheophyta</taxon>
        <taxon>Spermatophyta</taxon>
        <taxon>Magnoliopsida</taxon>
        <taxon>eudicotyledons</taxon>
        <taxon>Gunneridae</taxon>
        <taxon>Pentapetalae</taxon>
        <taxon>asterids</taxon>
        <taxon>campanulids</taxon>
        <taxon>Asterales</taxon>
        <taxon>Asteraceae</taxon>
        <taxon>Asteroideae</taxon>
        <taxon>Anthemideae</taxon>
        <taxon>Anthemidinae</taxon>
        <taxon>Tanacetum</taxon>
    </lineage>
</organism>
<evidence type="ECO:0000313" key="2">
    <source>
        <dbReference type="Proteomes" id="UP001151760"/>
    </source>
</evidence>
<comment type="caution">
    <text evidence="1">The sequence shown here is derived from an EMBL/GenBank/DDBJ whole genome shotgun (WGS) entry which is preliminary data.</text>
</comment>
<name>A0ABQ5FZJ7_9ASTR</name>
<proteinExistence type="predicted"/>
<evidence type="ECO:0000313" key="1">
    <source>
        <dbReference type="EMBL" id="GJT68654.1"/>
    </source>
</evidence>
<keyword evidence="2" id="KW-1185">Reference proteome</keyword>
<dbReference type="Proteomes" id="UP001151760">
    <property type="component" value="Unassembled WGS sequence"/>
</dbReference>
<sequence length="85" mass="10107">MKHARKSELQGEDFAKKMVDLVNQRKKFFAEERAKAKRNKPMTQSQLKTYMMNYLKESMEEFGQAVKYDMLQYGTLPYCEALKID</sequence>
<reference evidence="1" key="2">
    <citation type="submission" date="2022-01" db="EMBL/GenBank/DDBJ databases">
        <authorList>
            <person name="Yamashiro T."/>
            <person name="Shiraishi A."/>
            <person name="Satake H."/>
            <person name="Nakayama K."/>
        </authorList>
    </citation>
    <scope>NUCLEOTIDE SEQUENCE</scope>
</reference>
<reference evidence="1" key="1">
    <citation type="journal article" date="2022" name="Int. J. Mol. Sci.">
        <title>Draft Genome of Tanacetum Coccineum: Genomic Comparison of Closely Related Tanacetum-Family Plants.</title>
        <authorList>
            <person name="Yamashiro T."/>
            <person name="Shiraishi A."/>
            <person name="Nakayama K."/>
            <person name="Satake H."/>
        </authorList>
    </citation>
    <scope>NUCLEOTIDE SEQUENCE</scope>
</reference>
<accession>A0ABQ5FZJ7</accession>
<protein>
    <submittedName>
        <fullName evidence="1">Uncharacterized protein</fullName>
    </submittedName>
</protein>
<gene>
    <name evidence="1" type="ORF">Tco_1020134</name>
</gene>
<dbReference type="EMBL" id="BQNB010017918">
    <property type="protein sequence ID" value="GJT68654.1"/>
    <property type="molecule type" value="Genomic_DNA"/>
</dbReference>